<dbReference type="EMBL" id="BRXW01000087">
    <property type="protein sequence ID" value="GMI05450.1"/>
    <property type="molecule type" value="Genomic_DNA"/>
</dbReference>
<dbReference type="GO" id="GO:0005509">
    <property type="term" value="F:calcium ion binding"/>
    <property type="evidence" value="ECO:0007669"/>
    <property type="project" value="InterPro"/>
</dbReference>
<dbReference type="Gene3D" id="1.10.238.10">
    <property type="entry name" value="EF-hand"/>
    <property type="match status" value="1"/>
</dbReference>
<dbReference type="InterPro" id="IPR002048">
    <property type="entry name" value="EF_hand_dom"/>
</dbReference>
<reference evidence="4" key="1">
    <citation type="journal article" date="2023" name="Commun. Biol.">
        <title>Genome analysis of Parmales, the sister group of diatoms, reveals the evolutionary specialization of diatoms from phago-mixotrophs to photoautotrophs.</title>
        <authorList>
            <person name="Ban H."/>
            <person name="Sato S."/>
            <person name="Yoshikawa S."/>
            <person name="Yamada K."/>
            <person name="Nakamura Y."/>
            <person name="Ichinomiya M."/>
            <person name="Sato N."/>
            <person name="Blanc-Mathieu R."/>
            <person name="Endo H."/>
            <person name="Kuwata A."/>
            <person name="Ogata H."/>
        </authorList>
    </citation>
    <scope>NUCLEOTIDE SEQUENCE [LARGE SCALE GENOMIC DNA]</scope>
    <source>
        <strain evidence="4">NIES 3700</strain>
    </source>
</reference>
<dbReference type="AlphaFoldDB" id="A0A9W7C992"/>
<feature type="compositionally biased region" description="Low complexity" evidence="1">
    <location>
        <begin position="177"/>
        <end position="192"/>
    </location>
</feature>
<evidence type="ECO:0000256" key="1">
    <source>
        <dbReference type="SAM" id="MobiDB-lite"/>
    </source>
</evidence>
<evidence type="ECO:0000313" key="3">
    <source>
        <dbReference type="EMBL" id="GMI05450.1"/>
    </source>
</evidence>
<gene>
    <name evidence="3" type="ORF">TrLO_g3082</name>
</gene>
<sequence>MSRPNTSGFDEELIRTNAPGKYNGVNEFLEDKPPEIDADIAKMAFNVMDTDRDELISSNDIYAAVKAHHVKLTQQQCEAMYLDALHTNFPQPLSQNTKPFKDKINIDDIIAAIGFRKKSHDKTWVPRKLRDEWITLIEGLLPSAHRDRLFAPSPSPLFTPPVLTNRERDTLNVSPIGFISSRPSSPGSTLSGYFSKQLAGAPHPHSPSQTTLQKPRFINQNNSRTNSRANSRSNSRANSRSTRNNNRFPNNNHNNSSFTSPIHRSPSVASILLKQRPRSRADGRLASISTQDTSSTNMAFDIVRATTPHLASARGMSGMSGNNRPMTTDGNSTLLSPSQSTMSLGTMGTIFGGNTQNNMNMLGITAQEPHGTAFPSVATSSNLPPTSPVFGFGSSTMNNGLKSMLNNSSILADKKTLGIKKYKQKKLMASMPVMKPEYVTVCGKATVSRKWSSQMTKNAQQVLADNKGWSNKSDAHEKALEWQDQQDLKWMRENGKSQFDSFIHAETLQAHKNGVAAGQAGFFGKCNQGTFEINEPKPYIHEFRDWARLPVFYN</sequence>
<protein>
    <recommendedName>
        <fullName evidence="2">EF-hand domain-containing protein</fullName>
    </recommendedName>
</protein>
<feature type="domain" description="EF-hand" evidence="2">
    <location>
        <begin position="36"/>
        <end position="71"/>
    </location>
</feature>
<dbReference type="SUPFAM" id="SSF47473">
    <property type="entry name" value="EF-hand"/>
    <property type="match status" value="1"/>
</dbReference>
<dbReference type="PROSITE" id="PS50222">
    <property type="entry name" value="EF_HAND_2"/>
    <property type="match status" value="1"/>
</dbReference>
<evidence type="ECO:0000259" key="2">
    <source>
        <dbReference type="PROSITE" id="PS50222"/>
    </source>
</evidence>
<feature type="compositionally biased region" description="Low complexity" evidence="1">
    <location>
        <begin position="221"/>
        <end position="261"/>
    </location>
</feature>
<feature type="region of interest" description="Disordered" evidence="1">
    <location>
        <begin position="177"/>
        <end position="263"/>
    </location>
</feature>
<dbReference type="InterPro" id="IPR011992">
    <property type="entry name" value="EF-hand-dom_pair"/>
</dbReference>
<dbReference type="Proteomes" id="UP001165122">
    <property type="component" value="Unassembled WGS sequence"/>
</dbReference>
<comment type="caution">
    <text evidence="3">The sequence shown here is derived from an EMBL/GenBank/DDBJ whole genome shotgun (WGS) entry which is preliminary data.</text>
</comment>
<accession>A0A9W7C992</accession>
<name>A0A9W7C992_9STRA</name>
<dbReference type="OrthoDB" id="197124at2759"/>
<proteinExistence type="predicted"/>
<organism evidence="3 4">
    <name type="scientific">Triparma laevis f. longispina</name>
    <dbReference type="NCBI Taxonomy" id="1714387"/>
    <lineage>
        <taxon>Eukaryota</taxon>
        <taxon>Sar</taxon>
        <taxon>Stramenopiles</taxon>
        <taxon>Ochrophyta</taxon>
        <taxon>Bolidophyceae</taxon>
        <taxon>Parmales</taxon>
        <taxon>Triparmaceae</taxon>
        <taxon>Triparma</taxon>
    </lineage>
</organism>
<evidence type="ECO:0000313" key="4">
    <source>
        <dbReference type="Proteomes" id="UP001165122"/>
    </source>
</evidence>
<keyword evidence="4" id="KW-1185">Reference proteome</keyword>